<comment type="caution">
    <text evidence="2">The sequence shown here is derived from an EMBL/GenBank/DDBJ whole genome shotgun (WGS) entry which is preliminary data.</text>
</comment>
<name>A0ABT9D6N0_9CELL</name>
<accession>A0ABT9D6N0</accession>
<dbReference type="Proteomes" id="UP001232536">
    <property type="component" value="Unassembled WGS sequence"/>
</dbReference>
<organism evidence="2 3">
    <name type="scientific">Actinotalea lenta</name>
    <dbReference type="NCBI Taxonomy" id="3064654"/>
    <lineage>
        <taxon>Bacteria</taxon>
        <taxon>Bacillati</taxon>
        <taxon>Actinomycetota</taxon>
        <taxon>Actinomycetes</taxon>
        <taxon>Micrococcales</taxon>
        <taxon>Cellulomonadaceae</taxon>
        <taxon>Actinotalea</taxon>
    </lineage>
</organism>
<keyword evidence="1" id="KW-0472">Membrane</keyword>
<evidence type="ECO:0000256" key="1">
    <source>
        <dbReference type="SAM" id="Phobius"/>
    </source>
</evidence>
<evidence type="ECO:0000313" key="3">
    <source>
        <dbReference type="Proteomes" id="UP001232536"/>
    </source>
</evidence>
<keyword evidence="1" id="KW-1133">Transmembrane helix</keyword>
<proteinExistence type="predicted"/>
<dbReference type="EMBL" id="JAUQYP010000001">
    <property type="protein sequence ID" value="MDO8105819.1"/>
    <property type="molecule type" value="Genomic_DNA"/>
</dbReference>
<dbReference type="RefSeq" id="WP_304599520.1">
    <property type="nucleotide sequence ID" value="NZ_JAUQYO010000003.1"/>
</dbReference>
<gene>
    <name evidence="2" type="ORF">Q6348_01245</name>
</gene>
<protein>
    <submittedName>
        <fullName evidence="2">Chemotaxis protein CheW</fullName>
    </submittedName>
</protein>
<sequence>MTSTTPAVTHPSHTRPAGQARELIDLVRWAPAPRWEGGAGARARYLAYLLGSMLAWTAAGLGVAAALGRLTGLAG</sequence>
<evidence type="ECO:0000313" key="2">
    <source>
        <dbReference type="EMBL" id="MDO8105819.1"/>
    </source>
</evidence>
<feature type="transmembrane region" description="Helical" evidence="1">
    <location>
        <begin position="45"/>
        <end position="67"/>
    </location>
</feature>
<reference evidence="2 3" key="1">
    <citation type="submission" date="2023-07" db="EMBL/GenBank/DDBJ databases">
        <title>Description of novel actinomycetes strains, isolated from tidal flat sediment.</title>
        <authorList>
            <person name="Lu C."/>
        </authorList>
    </citation>
    <scope>NUCLEOTIDE SEQUENCE [LARGE SCALE GENOMIC DNA]</scope>
    <source>
        <strain evidence="2 3">SYSU T00b441</strain>
    </source>
</reference>
<keyword evidence="3" id="KW-1185">Reference proteome</keyword>
<keyword evidence="1" id="KW-0812">Transmembrane</keyword>